<dbReference type="RefSeq" id="WP_171032307.1">
    <property type="nucleotide sequence ID" value="NZ_VANR01000002.1"/>
</dbReference>
<dbReference type="Proteomes" id="UP000307140">
    <property type="component" value="Unassembled WGS sequence"/>
</dbReference>
<reference evidence="2 3" key="1">
    <citation type="submission" date="2019-05" db="EMBL/GenBank/DDBJ databases">
        <title>Polaribacter aestuariivivens sp. nov., isolated from a tidal flat.</title>
        <authorList>
            <person name="Yoon J.-H."/>
        </authorList>
    </citation>
    <scope>NUCLEOTIDE SEQUENCE [LARGE SCALE GENOMIC DNA]</scope>
    <source>
        <strain evidence="2 3">DBTF-3</strain>
    </source>
</reference>
<keyword evidence="3" id="KW-1185">Reference proteome</keyword>
<dbReference type="AlphaFoldDB" id="A0A5S3NDB6"/>
<keyword evidence="1" id="KW-0732">Signal</keyword>
<gene>
    <name evidence="2" type="ORF">FDT66_03450</name>
</gene>
<comment type="caution">
    <text evidence="2">The sequence shown here is derived from an EMBL/GenBank/DDBJ whole genome shotgun (WGS) entry which is preliminary data.</text>
</comment>
<accession>A0A5S3NDB6</accession>
<proteinExistence type="predicted"/>
<evidence type="ECO:0000313" key="3">
    <source>
        <dbReference type="Proteomes" id="UP000307140"/>
    </source>
</evidence>
<feature type="chain" id="PRO_5024455066" description="DUF4097 domain-containing protein" evidence="1">
    <location>
        <begin position="23"/>
        <end position="345"/>
    </location>
</feature>
<evidence type="ECO:0008006" key="4">
    <source>
        <dbReference type="Google" id="ProtNLM"/>
    </source>
</evidence>
<evidence type="ECO:0000256" key="1">
    <source>
        <dbReference type="SAM" id="SignalP"/>
    </source>
</evidence>
<evidence type="ECO:0000313" key="2">
    <source>
        <dbReference type="EMBL" id="TMM31036.1"/>
    </source>
</evidence>
<feature type="signal peptide" evidence="1">
    <location>
        <begin position="1"/>
        <end position="22"/>
    </location>
</feature>
<organism evidence="2 3">
    <name type="scientific">Polaribacter aestuariivivens</name>
    <dbReference type="NCBI Taxonomy" id="2304626"/>
    <lineage>
        <taxon>Bacteria</taxon>
        <taxon>Pseudomonadati</taxon>
        <taxon>Bacteroidota</taxon>
        <taxon>Flavobacteriia</taxon>
        <taxon>Flavobacteriales</taxon>
        <taxon>Flavobacteriaceae</taxon>
    </lineage>
</organism>
<name>A0A5S3NDB6_9FLAO</name>
<protein>
    <recommendedName>
        <fullName evidence="4">DUF4097 domain-containing protein</fullName>
    </recommendedName>
</protein>
<dbReference type="EMBL" id="VANR01000002">
    <property type="protein sequence ID" value="TMM31036.1"/>
    <property type="molecule type" value="Genomic_DNA"/>
</dbReference>
<sequence>MMKNIKHTFILAIVCCFLSTNAQEKKIKFNKGTLKICSSKSFIIEGYDGDEVIIESLHQKRENNFKAFVSGKINDKSKKDSLKSNYLNGRVYSFKGASSNYLKRKNRENWKVTSTAVSGVYSENDTTVRPKTVFFKMHDTKRKDGLKKLGKKNENSELAIYFIIEQNGNELLFKDDTESRFIMTSNREQYKIKIPNSIRLNWSTKCSTEKKDRNYFFFNSEKSSLSNFEGEAAISTSIHNINLKDVSGPVTINTIGGNVTIEFDKKTPKKLYSVYSNNGFIDITLPTVASLNVDAIASDIFSDINFKIMDEKETEGLQKMKLKLNSGKTLMKLNAGLGNIYLRKQ</sequence>